<accession>A0A811JQG4</accession>
<evidence type="ECO:0000313" key="4">
    <source>
        <dbReference type="Proteomes" id="UP000614601"/>
    </source>
</evidence>
<keyword evidence="1" id="KW-0812">Transmembrane</keyword>
<dbReference type="PANTHER" id="PTHR33748:SF5">
    <property type="entry name" value="GROUND-LIKE DOMAIN-CONTAINING PROTEIN"/>
    <property type="match status" value="1"/>
</dbReference>
<reference evidence="3" key="1">
    <citation type="submission" date="2020-09" db="EMBL/GenBank/DDBJ databases">
        <authorList>
            <person name="Kikuchi T."/>
        </authorList>
    </citation>
    <scope>NUCLEOTIDE SEQUENCE</scope>
    <source>
        <strain evidence="3">SH1</strain>
    </source>
</reference>
<dbReference type="EMBL" id="CAJFCW020000001">
    <property type="protein sequence ID" value="CAG9077753.1"/>
    <property type="molecule type" value="Genomic_DNA"/>
</dbReference>
<evidence type="ECO:0000313" key="3">
    <source>
        <dbReference type="EMBL" id="CAD5205506.1"/>
    </source>
</evidence>
<comment type="caution">
    <text evidence="3">The sequence shown here is derived from an EMBL/GenBank/DDBJ whole genome shotgun (WGS) entry which is preliminary data.</text>
</comment>
<dbReference type="InterPro" id="IPR033438">
    <property type="entry name" value="MOLO1"/>
</dbReference>
<sequence length="294" mass="33425">MILSSYLLTVLHISTLLSLVQTIRFPYYSPDTYPDSFRDFRSCGLPWRSLVCDADGVLDEEGRLLLDKSTRLIENNTKCGCAPQDGPFGSCLEDKGYRISVAILDSIFVESSEEVVKERLERVFPEALRKKQERGQCDDDIVIVLAVKNRIIATSVGMVARRKLNFEIVDKVTEFAKIRHLDQGEYAKGLNLMIEIFGKVLTGENYLEVLPSRMERIYYYKLKNMVPSWPVWLTFIVIIGTPAIFVLVLLVLALICALRRYHNITKYGYTNPNDSTYVTGSFSSSMVSRSTSQD</sequence>
<evidence type="ECO:0000256" key="2">
    <source>
        <dbReference type="SAM" id="SignalP"/>
    </source>
</evidence>
<dbReference type="GO" id="GO:0005892">
    <property type="term" value="C:acetylcholine-gated channel complex"/>
    <property type="evidence" value="ECO:0007669"/>
    <property type="project" value="InterPro"/>
</dbReference>
<dbReference type="Gene3D" id="3.10.310.50">
    <property type="match status" value="1"/>
</dbReference>
<evidence type="ECO:0008006" key="5">
    <source>
        <dbReference type="Google" id="ProtNLM"/>
    </source>
</evidence>
<dbReference type="Proteomes" id="UP000614601">
    <property type="component" value="Unassembled WGS sequence"/>
</dbReference>
<dbReference type="OrthoDB" id="8062037at2759"/>
<keyword evidence="4" id="KW-1185">Reference proteome</keyword>
<proteinExistence type="predicted"/>
<protein>
    <recommendedName>
        <fullName evidence="5">TPM domain-containing protein</fullName>
    </recommendedName>
</protein>
<keyword evidence="1" id="KW-1133">Transmembrane helix</keyword>
<keyword evidence="1" id="KW-0472">Membrane</keyword>
<keyword evidence="2" id="KW-0732">Signal</keyword>
<evidence type="ECO:0000256" key="1">
    <source>
        <dbReference type="SAM" id="Phobius"/>
    </source>
</evidence>
<dbReference type="Pfam" id="PF17175">
    <property type="entry name" value="MOLO1"/>
    <property type="match status" value="1"/>
</dbReference>
<dbReference type="Proteomes" id="UP000783686">
    <property type="component" value="Unassembled WGS sequence"/>
</dbReference>
<feature type="signal peptide" evidence="2">
    <location>
        <begin position="1"/>
        <end position="22"/>
    </location>
</feature>
<dbReference type="EMBL" id="CAJFDH010000001">
    <property type="protein sequence ID" value="CAD5205506.1"/>
    <property type="molecule type" value="Genomic_DNA"/>
</dbReference>
<name>A0A811JQG4_9BILA</name>
<feature type="transmembrane region" description="Helical" evidence="1">
    <location>
        <begin position="229"/>
        <end position="258"/>
    </location>
</feature>
<gene>
    <name evidence="3" type="ORF">BOKJ2_LOCUS190</name>
</gene>
<dbReference type="PANTHER" id="PTHR33748">
    <property type="entry name" value="PROTEIN CBG04600"/>
    <property type="match status" value="1"/>
</dbReference>
<feature type="chain" id="PRO_5036408188" description="TPM domain-containing protein" evidence="2">
    <location>
        <begin position="23"/>
        <end position="294"/>
    </location>
</feature>
<organism evidence="3 4">
    <name type="scientific">Bursaphelenchus okinawaensis</name>
    <dbReference type="NCBI Taxonomy" id="465554"/>
    <lineage>
        <taxon>Eukaryota</taxon>
        <taxon>Metazoa</taxon>
        <taxon>Ecdysozoa</taxon>
        <taxon>Nematoda</taxon>
        <taxon>Chromadorea</taxon>
        <taxon>Rhabditida</taxon>
        <taxon>Tylenchina</taxon>
        <taxon>Tylenchomorpha</taxon>
        <taxon>Aphelenchoidea</taxon>
        <taxon>Aphelenchoididae</taxon>
        <taxon>Bursaphelenchus</taxon>
    </lineage>
</organism>
<dbReference type="AlphaFoldDB" id="A0A811JQG4"/>